<dbReference type="GO" id="GO:0003908">
    <property type="term" value="F:methylated-DNA-[protein]-cysteine S-methyltransferase activity"/>
    <property type="evidence" value="ECO:0007669"/>
    <property type="project" value="UniProtKB-UniRule"/>
</dbReference>
<dbReference type="EMBL" id="CP063767">
    <property type="protein sequence ID" value="QOY60138.1"/>
    <property type="molecule type" value="Genomic_DNA"/>
</dbReference>
<keyword evidence="7 9" id="KW-0234">DNA repair</keyword>
<dbReference type="GO" id="GO:0005737">
    <property type="term" value="C:cytoplasm"/>
    <property type="evidence" value="ECO:0007669"/>
    <property type="project" value="UniProtKB-SubCell"/>
</dbReference>
<dbReference type="GO" id="GO:0006307">
    <property type="term" value="P:DNA alkylation repair"/>
    <property type="evidence" value="ECO:0007669"/>
    <property type="project" value="UniProtKB-UniRule"/>
</dbReference>
<dbReference type="AlphaFoldDB" id="A0A7S7RU18"/>
<accession>A0A7S7RU18</accession>
<keyword evidence="4 9" id="KW-0489">Methyltransferase</keyword>
<dbReference type="GO" id="GO:0032259">
    <property type="term" value="P:methylation"/>
    <property type="evidence" value="ECO:0007669"/>
    <property type="project" value="UniProtKB-KW"/>
</dbReference>
<dbReference type="InterPro" id="IPR036217">
    <property type="entry name" value="MethylDNA_cys_MeTrfase_DNAb"/>
</dbReference>
<feature type="domain" description="Methylguanine DNA methyltransferase ribonuclease-like" evidence="11">
    <location>
        <begin position="3"/>
        <end position="73"/>
    </location>
</feature>
<dbReference type="Gene3D" id="1.10.10.10">
    <property type="entry name" value="Winged helix-like DNA-binding domain superfamily/Winged helix DNA-binding domain"/>
    <property type="match status" value="1"/>
</dbReference>
<keyword evidence="5 9" id="KW-0808">Transferase</keyword>
<evidence type="ECO:0000313" key="12">
    <source>
        <dbReference type="EMBL" id="QOY60138.1"/>
    </source>
</evidence>
<evidence type="ECO:0000256" key="7">
    <source>
        <dbReference type="ARBA" id="ARBA00023204"/>
    </source>
</evidence>
<organism evidence="12 13">
    <name type="scientific">Thermophilibacter immobilis</name>
    <dbReference type="NCBI Taxonomy" id="2779519"/>
    <lineage>
        <taxon>Bacteria</taxon>
        <taxon>Bacillati</taxon>
        <taxon>Actinomycetota</taxon>
        <taxon>Coriobacteriia</taxon>
        <taxon>Coriobacteriales</taxon>
        <taxon>Atopobiaceae</taxon>
        <taxon>Thermophilibacter</taxon>
    </lineage>
</organism>
<feature type="domain" description="Methylated-DNA-[protein]-cysteine S-methyltransferase DNA binding" evidence="10">
    <location>
        <begin position="78"/>
        <end position="162"/>
    </location>
</feature>
<evidence type="ECO:0000259" key="11">
    <source>
        <dbReference type="Pfam" id="PF02870"/>
    </source>
</evidence>
<dbReference type="Proteomes" id="UP000593735">
    <property type="component" value="Chromosome"/>
</dbReference>
<evidence type="ECO:0000256" key="2">
    <source>
        <dbReference type="ARBA" id="ARBA00008711"/>
    </source>
</evidence>
<comment type="miscellaneous">
    <text evidence="9">This enzyme catalyzes only one turnover and therefore is not strictly catalytic. According to one definition, an enzyme is a biocatalyst that acts repeatedly and over many reaction cycles.</text>
</comment>
<dbReference type="InterPro" id="IPR036631">
    <property type="entry name" value="MGMT_N_sf"/>
</dbReference>
<protein>
    <recommendedName>
        <fullName evidence="9">Methylated-DNA--protein-cysteine methyltransferase</fullName>
        <ecNumber evidence="9">2.1.1.63</ecNumber>
    </recommendedName>
    <alternativeName>
        <fullName evidence="9">6-O-methylguanine-DNA methyltransferase</fullName>
        <shortName evidence="9">MGMT</shortName>
    </alternativeName>
    <alternativeName>
        <fullName evidence="9">O-6-methylguanine-DNA-alkyltransferase</fullName>
    </alternativeName>
</protein>
<keyword evidence="6 9" id="KW-0227">DNA damage</keyword>
<keyword evidence="13" id="KW-1185">Reference proteome</keyword>
<dbReference type="SUPFAM" id="SSF46767">
    <property type="entry name" value="Methylated DNA-protein cysteine methyltransferase, C-terminal domain"/>
    <property type="match status" value="1"/>
</dbReference>
<dbReference type="KEGG" id="tio:INP52_06880"/>
<evidence type="ECO:0000256" key="3">
    <source>
        <dbReference type="ARBA" id="ARBA00022490"/>
    </source>
</evidence>
<name>A0A7S7RU18_9ACTN</name>
<dbReference type="Pfam" id="PF02870">
    <property type="entry name" value="Methyltransf_1N"/>
    <property type="match status" value="1"/>
</dbReference>
<feature type="active site" description="Nucleophile; methyl group acceptor" evidence="9">
    <location>
        <position position="134"/>
    </location>
</feature>
<dbReference type="NCBIfam" id="TIGR00589">
    <property type="entry name" value="ogt"/>
    <property type="match status" value="1"/>
</dbReference>
<dbReference type="HAMAP" id="MF_00772">
    <property type="entry name" value="OGT"/>
    <property type="match status" value="1"/>
</dbReference>
<evidence type="ECO:0000256" key="9">
    <source>
        <dbReference type="HAMAP-Rule" id="MF_00772"/>
    </source>
</evidence>
<comment type="similarity">
    <text evidence="2 9">Belongs to the MGMT family.</text>
</comment>
<dbReference type="PANTHER" id="PTHR10815:SF5">
    <property type="entry name" value="METHYLATED-DNA--PROTEIN-CYSTEINE METHYLTRANSFERASE"/>
    <property type="match status" value="1"/>
</dbReference>
<comment type="function">
    <text evidence="9">Involved in the cellular defense against the biological effects of O6-methylguanine (O6-MeG) and O4-methylthymine (O4-MeT) in DNA. Repairs the methylated nucleobase in DNA by stoichiometrically transferring the methyl group to a cysteine residue in the enzyme. This is a suicide reaction: the enzyme is irreversibly inactivated.</text>
</comment>
<dbReference type="Pfam" id="PF01035">
    <property type="entry name" value="DNA_binding_1"/>
    <property type="match status" value="1"/>
</dbReference>
<keyword evidence="3 9" id="KW-0963">Cytoplasm</keyword>
<proteinExistence type="inferred from homology"/>
<evidence type="ECO:0000256" key="6">
    <source>
        <dbReference type="ARBA" id="ARBA00022763"/>
    </source>
</evidence>
<reference evidence="12 13" key="1">
    <citation type="submission" date="2020-10" db="EMBL/GenBank/DDBJ databases">
        <title>Olsenella immobilis sp.nov., isolated from the mud in a fermentation cellar used for the production of Chinese strong-flavoured liquor.</title>
        <authorList>
            <person name="Lu L."/>
        </authorList>
    </citation>
    <scope>NUCLEOTIDE SEQUENCE [LARGE SCALE GENOMIC DNA]</scope>
    <source>
        <strain evidence="12 13">LZLJ-2</strain>
    </source>
</reference>
<dbReference type="FunFam" id="1.10.10.10:FF:000214">
    <property type="entry name" value="Methylated-DNA--protein-cysteine methyltransferase"/>
    <property type="match status" value="1"/>
</dbReference>
<evidence type="ECO:0000259" key="10">
    <source>
        <dbReference type="Pfam" id="PF01035"/>
    </source>
</evidence>
<dbReference type="InterPro" id="IPR001497">
    <property type="entry name" value="MethylDNA_cys_MeTrfase_AS"/>
</dbReference>
<dbReference type="InterPro" id="IPR036388">
    <property type="entry name" value="WH-like_DNA-bd_sf"/>
</dbReference>
<dbReference type="InterPro" id="IPR023546">
    <property type="entry name" value="MGMT"/>
</dbReference>
<evidence type="ECO:0000313" key="13">
    <source>
        <dbReference type="Proteomes" id="UP000593735"/>
    </source>
</evidence>
<comment type="subcellular location">
    <subcellularLocation>
        <location evidence="9">Cytoplasm</location>
    </subcellularLocation>
</comment>
<evidence type="ECO:0000256" key="8">
    <source>
        <dbReference type="ARBA" id="ARBA00049348"/>
    </source>
</evidence>
<evidence type="ECO:0000256" key="1">
    <source>
        <dbReference type="ARBA" id="ARBA00001286"/>
    </source>
</evidence>
<comment type="catalytic activity">
    <reaction evidence="8 9">
        <text>a 6-O-methyl-2'-deoxyguanosine in DNA + L-cysteinyl-[protein] = S-methyl-L-cysteinyl-[protein] + a 2'-deoxyguanosine in DNA</text>
        <dbReference type="Rhea" id="RHEA:24000"/>
        <dbReference type="Rhea" id="RHEA-COMP:10131"/>
        <dbReference type="Rhea" id="RHEA-COMP:10132"/>
        <dbReference type="Rhea" id="RHEA-COMP:11367"/>
        <dbReference type="Rhea" id="RHEA-COMP:11368"/>
        <dbReference type="ChEBI" id="CHEBI:29950"/>
        <dbReference type="ChEBI" id="CHEBI:82612"/>
        <dbReference type="ChEBI" id="CHEBI:85445"/>
        <dbReference type="ChEBI" id="CHEBI:85448"/>
        <dbReference type="EC" id="2.1.1.63"/>
    </reaction>
</comment>
<evidence type="ECO:0000256" key="5">
    <source>
        <dbReference type="ARBA" id="ARBA00022679"/>
    </source>
</evidence>
<gene>
    <name evidence="12" type="ORF">INP52_06880</name>
</gene>
<dbReference type="CDD" id="cd06445">
    <property type="entry name" value="ATase"/>
    <property type="match status" value="1"/>
</dbReference>
<evidence type="ECO:0000256" key="4">
    <source>
        <dbReference type="ARBA" id="ARBA00022603"/>
    </source>
</evidence>
<dbReference type="PANTHER" id="PTHR10815">
    <property type="entry name" value="METHYLATED-DNA--PROTEIN-CYSTEINE METHYLTRANSFERASE"/>
    <property type="match status" value="1"/>
</dbReference>
<sequence length="177" mass="18968">MQYTSHYESPLGALTLASDGEALTGLWFDGQKHFAATLGREHEGAALAVFAQTASWLDTYFGGAEPDFAPPVAPLGSDFRQAIWKIMRSIPFGQTTTYGQIATRMAEEQGRGRVSAQAVGGAVAHNPILIIFPCHRVVGAQGSLTGYAGGIDKKTWLLEHEGTNMDGLFCPRRSTAP</sequence>
<dbReference type="PROSITE" id="PS00374">
    <property type="entry name" value="MGMT"/>
    <property type="match status" value="1"/>
</dbReference>
<dbReference type="SUPFAM" id="SSF53155">
    <property type="entry name" value="Methylated DNA-protein cysteine methyltransferase domain"/>
    <property type="match status" value="1"/>
</dbReference>
<dbReference type="InterPro" id="IPR014048">
    <property type="entry name" value="MethylDNA_cys_MeTrfase_DNA-bd"/>
</dbReference>
<comment type="catalytic activity">
    <reaction evidence="1 9">
        <text>a 4-O-methyl-thymidine in DNA + L-cysteinyl-[protein] = a thymidine in DNA + S-methyl-L-cysteinyl-[protein]</text>
        <dbReference type="Rhea" id="RHEA:53428"/>
        <dbReference type="Rhea" id="RHEA-COMP:10131"/>
        <dbReference type="Rhea" id="RHEA-COMP:10132"/>
        <dbReference type="Rhea" id="RHEA-COMP:13555"/>
        <dbReference type="Rhea" id="RHEA-COMP:13556"/>
        <dbReference type="ChEBI" id="CHEBI:29950"/>
        <dbReference type="ChEBI" id="CHEBI:82612"/>
        <dbReference type="ChEBI" id="CHEBI:137386"/>
        <dbReference type="ChEBI" id="CHEBI:137387"/>
        <dbReference type="EC" id="2.1.1.63"/>
    </reaction>
</comment>
<dbReference type="InterPro" id="IPR008332">
    <property type="entry name" value="MethylG_MeTrfase_N"/>
</dbReference>
<dbReference type="RefSeq" id="WP_194370276.1">
    <property type="nucleotide sequence ID" value="NZ_CP063767.1"/>
</dbReference>
<dbReference type="Gene3D" id="3.30.160.70">
    <property type="entry name" value="Methylated DNA-protein cysteine methyltransferase domain"/>
    <property type="match status" value="1"/>
</dbReference>
<dbReference type="EC" id="2.1.1.63" evidence="9"/>